<evidence type="ECO:0000256" key="2">
    <source>
        <dbReference type="ARBA" id="ARBA00010271"/>
    </source>
</evidence>
<dbReference type="InterPro" id="IPR040911">
    <property type="entry name" value="Exostosin_GT47"/>
</dbReference>
<comment type="similarity">
    <text evidence="2">Belongs to the glycosyltransferase 47 family.</text>
</comment>
<keyword evidence="3" id="KW-0812">Transmembrane</keyword>
<comment type="subcellular location">
    <subcellularLocation>
        <location evidence="1">Golgi apparatus membrane</location>
        <topology evidence="1">Single-pass type II membrane protein</topology>
    </subcellularLocation>
</comment>
<evidence type="ECO:0000256" key="5">
    <source>
        <dbReference type="SAM" id="MobiDB-lite"/>
    </source>
</evidence>
<dbReference type="InterPro" id="IPR004263">
    <property type="entry name" value="Exostosin"/>
</dbReference>
<dbReference type="Pfam" id="PF03016">
    <property type="entry name" value="Exostosin_GT47"/>
    <property type="match status" value="1"/>
</dbReference>
<feature type="compositionally biased region" description="Polar residues" evidence="5">
    <location>
        <begin position="91"/>
        <end position="101"/>
    </location>
</feature>
<gene>
    <name evidence="7" type="ORF">CSSPJE1EN1_LOCUS24437</name>
</gene>
<organism evidence="7 8">
    <name type="scientific">Sphagnum jensenii</name>
    <dbReference type="NCBI Taxonomy" id="128206"/>
    <lineage>
        <taxon>Eukaryota</taxon>
        <taxon>Viridiplantae</taxon>
        <taxon>Streptophyta</taxon>
        <taxon>Embryophyta</taxon>
        <taxon>Bryophyta</taxon>
        <taxon>Sphagnophytina</taxon>
        <taxon>Sphagnopsida</taxon>
        <taxon>Sphagnales</taxon>
        <taxon>Sphagnaceae</taxon>
        <taxon>Sphagnum</taxon>
    </lineage>
</organism>
<keyword evidence="8" id="KW-1185">Reference proteome</keyword>
<keyword evidence="4" id="KW-0333">Golgi apparatus</keyword>
<feature type="region of interest" description="Disordered" evidence="5">
    <location>
        <begin position="157"/>
        <end position="184"/>
    </location>
</feature>
<feature type="domain" description="Exostosin GT47" evidence="6">
    <location>
        <begin position="304"/>
        <end position="556"/>
    </location>
</feature>
<evidence type="ECO:0000259" key="6">
    <source>
        <dbReference type="Pfam" id="PF03016"/>
    </source>
</evidence>
<dbReference type="EMBL" id="OZ020104">
    <property type="protein sequence ID" value="CAK9278959.1"/>
    <property type="molecule type" value="Genomic_DNA"/>
</dbReference>
<protein>
    <recommendedName>
        <fullName evidence="6">Exostosin GT47 domain-containing protein</fullName>
    </recommendedName>
</protein>
<evidence type="ECO:0000313" key="7">
    <source>
        <dbReference type="EMBL" id="CAK9278959.1"/>
    </source>
</evidence>
<evidence type="ECO:0000256" key="1">
    <source>
        <dbReference type="ARBA" id="ARBA00004323"/>
    </source>
</evidence>
<sequence length="612" mass="70165">MTREGFCLVTTPQLLLLFTAAVCLGIFTLNNTRFYSRGAPADSMMELDTENMSLSDTSGNCHCTLAYTTQVVVGAGDSEHQHQRGDKKRSSSSFAKPSVSCSCDCTSACPLLETEALEQATLIKTLLSERDKSKKEAEQVLRERDNSKKDVEKLLREQEQAREAAEREREQARADAEREKEQWRKDVEKLQREREECEKKDQQLVRERDELKKDVEKLSSQRQEVKQDAKGLLREALEELKKPREEKVCPEPGPWHAQGKTWHRPAKFPRCSMDACFNYSRCDQNADSELLIYSDFPDFPPTMFFQKIKESKYHTDDPEKACLFFVFLPGWAMDTMPPHPNTLPFWNGGMNHVLVNFADKWFQTGPYENSIGLASIMASDMQETLYRPGFDISIPLPANRHFPDLQSVASLERKYFATFKGMRYLSGPVGEEGTLRSQDAFRNMHNGEDIIVLTSCQHPITASIKREHPELGIHCDEDEETYAKYDYIDLMNTTFAIVPAGIQASSYRFIEVLSAGAIPVLIADNYVKPFEKLIQWHKCLLQFPSSEMHRIVQVLRGLSPTEILQRQENCLYFYREFLQDDATLIRSAVRSSKVRFMGSVPMITEEFLPTRS</sequence>
<proteinExistence type="inferred from homology"/>
<accession>A0ABP0XIL5</accession>
<name>A0ABP0XIL5_9BRYO</name>
<evidence type="ECO:0000256" key="4">
    <source>
        <dbReference type="ARBA" id="ARBA00023034"/>
    </source>
</evidence>
<dbReference type="PANTHER" id="PTHR11062">
    <property type="entry name" value="EXOSTOSIN HEPARAN SULFATE GLYCOSYLTRANSFERASE -RELATED"/>
    <property type="match status" value="1"/>
</dbReference>
<reference evidence="7" key="1">
    <citation type="submission" date="2024-02" db="EMBL/GenBank/DDBJ databases">
        <authorList>
            <consortium name="ELIXIR-Norway"/>
            <consortium name="Elixir Norway"/>
        </authorList>
    </citation>
    <scope>NUCLEOTIDE SEQUENCE</scope>
</reference>
<feature type="region of interest" description="Disordered" evidence="5">
    <location>
        <begin position="77"/>
        <end position="101"/>
    </location>
</feature>
<keyword evidence="3" id="KW-0735">Signal-anchor</keyword>
<dbReference type="Proteomes" id="UP001497444">
    <property type="component" value="Chromosome 9"/>
</dbReference>
<feature type="region of interest" description="Disordered" evidence="5">
    <location>
        <begin position="133"/>
        <end position="152"/>
    </location>
</feature>
<dbReference type="PANTHER" id="PTHR11062:SF73">
    <property type="entry name" value="EXOSTOSIN-LIKE 3"/>
    <property type="match status" value="1"/>
</dbReference>
<evidence type="ECO:0000256" key="3">
    <source>
        <dbReference type="ARBA" id="ARBA00022968"/>
    </source>
</evidence>
<evidence type="ECO:0000313" key="8">
    <source>
        <dbReference type="Proteomes" id="UP001497444"/>
    </source>
</evidence>